<dbReference type="InterPro" id="IPR046242">
    <property type="entry name" value="DUF6275"/>
</dbReference>
<name>A0A8S5MVW9_9CAUD</name>
<organism evidence="1">
    <name type="scientific">Caudovirales sp. ctUL28</name>
    <dbReference type="NCBI Taxonomy" id="2826778"/>
    <lineage>
        <taxon>Viruses</taxon>
        <taxon>Duplodnaviria</taxon>
        <taxon>Heunggongvirae</taxon>
        <taxon>Uroviricota</taxon>
        <taxon>Caudoviricetes</taxon>
    </lineage>
</organism>
<sequence length="97" mass="11571">MYKQLKEKIMNYQKTAKEIVLNYANKHIDKTDNVQITLDDVYIVWFCKTLQNWKALLSTTLPDGMYYEVTYNGDKKEVYLDAYKKFENQKIDVSKIS</sequence>
<dbReference type="Pfam" id="PF19791">
    <property type="entry name" value="DUF6275"/>
    <property type="match status" value="1"/>
</dbReference>
<dbReference type="EMBL" id="BK014996">
    <property type="protein sequence ID" value="DAD86242.1"/>
    <property type="molecule type" value="Genomic_DNA"/>
</dbReference>
<reference evidence="1" key="1">
    <citation type="journal article" date="2021" name="Proc. Natl. Acad. Sci. U.S.A.">
        <title>A Catalog of Tens of Thousands of Viruses from Human Metagenomes Reveals Hidden Associations with Chronic Diseases.</title>
        <authorList>
            <person name="Tisza M.J."/>
            <person name="Buck C.B."/>
        </authorList>
    </citation>
    <scope>NUCLEOTIDE SEQUENCE</scope>
    <source>
        <strain evidence="1">CtUL28</strain>
    </source>
</reference>
<protein>
    <submittedName>
        <fullName evidence="1">Uncharacterized protein</fullName>
    </submittedName>
</protein>
<proteinExistence type="predicted"/>
<accession>A0A8S5MVW9</accession>
<evidence type="ECO:0000313" key="1">
    <source>
        <dbReference type="EMBL" id="DAD86242.1"/>
    </source>
</evidence>